<dbReference type="Pfam" id="PF00400">
    <property type="entry name" value="WD40"/>
    <property type="match status" value="2"/>
</dbReference>
<dbReference type="SUPFAM" id="SSF50978">
    <property type="entry name" value="WD40 repeat-like"/>
    <property type="match status" value="1"/>
</dbReference>
<dbReference type="Proteomes" id="UP000472277">
    <property type="component" value="Chromosome 31"/>
</dbReference>
<evidence type="ECO:0000256" key="3">
    <source>
        <dbReference type="ARBA" id="ARBA00022737"/>
    </source>
</evidence>
<organism evidence="6 7">
    <name type="scientific">Salmo trutta</name>
    <name type="common">Brown trout</name>
    <dbReference type="NCBI Taxonomy" id="8032"/>
    <lineage>
        <taxon>Eukaryota</taxon>
        <taxon>Metazoa</taxon>
        <taxon>Chordata</taxon>
        <taxon>Craniata</taxon>
        <taxon>Vertebrata</taxon>
        <taxon>Euteleostomi</taxon>
        <taxon>Actinopterygii</taxon>
        <taxon>Neopterygii</taxon>
        <taxon>Teleostei</taxon>
        <taxon>Protacanthopterygii</taxon>
        <taxon>Salmoniformes</taxon>
        <taxon>Salmonidae</taxon>
        <taxon>Salmoninae</taxon>
        <taxon>Salmo</taxon>
    </lineage>
</organism>
<dbReference type="PROSITE" id="PS50294">
    <property type="entry name" value="WD_REPEATS_REGION"/>
    <property type="match status" value="2"/>
</dbReference>
<feature type="domain" description="Coatomer alpha subunit C-terminal" evidence="5">
    <location>
        <begin position="143"/>
        <end position="550"/>
    </location>
</feature>
<evidence type="ECO:0000256" key="2">
    <source>
        <dbReference type="ARBA" id="ARBA00022574"/>
    </source>
</evidence>
<dbReference type="Gene3D" id="2.130.10.10">
    <property type="entry name" value="YVTN repeat-like/Quinoprotein amine dehydrogenase"/>
    <property type="match status" value="1"/>
</dbReference>
<reference evidence="6" key="1">
    <citation type="submission" date="2025-08" db="UniProtKB">
        <authorList>
            <consortium name="Ensembl"/>
        </authorList>
    </citation>
    <scope>IDENTIFICATION</scope>
</reference>
<dbReference type="GO" id="GO:0030126">
    <property type="term" value="C:COPI vesicle coat"/>
    <property type="evidence" value="ECO:0007669"/>
    <property type="project" value="InterPro"/>
</dbReference>
<dbReference type="InterPro" id="IPR001680">
    <property type="entry name" value="WD40_rpt"/>
</dbReference>
<reference evidence="6" key="2">
    <citation type="submission" date="2025-09" db="UniProtKB">
        <authorList>
            <consortium name="Ensembl"/>
        </authorList>
    </citation>
    <scope>IDENTIFICATION</scope>
</reference>
<dbReference type="Ensembl" id="ENSSTUT00000036916.1">
    <property type="protein sequence ID" value="ENSSTUP00000035324.1"/>
    <property type="gene ID" value="ENSSTUG00000013579.1"/>
</dbReference>
<dbReference type="PROSITE" id="PS50082">
    <property type="entry name" value="WD_REPEATS_2"/>
    <property type="match status" value="2"/>
</dbReference>
<gene>
    <name evidence="6" type="primary">COPA</name>
    <name evidence="6" type="synonym">LOC115169511</name>
</gene>
<feature type="repeat" description="WD" evidence="4">
    <location>
        <begin position="62"/>
        <end position="103"/>
    </location>
</feature>
<evidence type="ECO:0000256" key="4">
    <source>
        <dbReference type="PROSITE-ProRule" id="PRU00221"/>
    </source>
</evidence>
<dbReference type="GO" id="GO:0005198">
    <property type="term" value="F:structural molecule activity"/>
    <property type="evidence" value="ECO:0007669"/>
    <property type="project" value="InterPro"/>
</dbReference>
<evidence type="ECO:0000313" key="7">
    <source>
        <dbReference type="Proteomes" id="UP000472277"/>
    </source>
</evidence>
<keyword evidence="3" id="KW-0677">Repeat</keyword>
<evidence type="ECO:0000313" key="6">
    <source>
        <dbReference type="Ensembl" id="ENSSTUP00000035324.1"/>
    </source>
</evidence>
<dbReference type="GO" id="GO:0006890">
    <property type="term" value="P:retrograde vesicle-mediated transport, Golgi to endoplasmic reticulum"/>
    <property type="evidence" value="ECO:0007669"/>
    <property type="project" value="TreeGrafter"/>
</dbReference>
<dbReference type="InterPro" id="IPR050844">
    <property type="entry name" value="Coatomer_complex_subunit"/>
</dbReference>
<evidence type="ECO:0000259" key="5">
    <source>
        <dbReference type="Pfam" id="PF06957"/>
    </source>
</evidence>
<accession>A0A673YLL8</accession>
<dbReference type="SMART" id="SM00320">
    <property type="entry name" value="WD40"/>
    <property type="match status" value="3"/>
</dbReference>
<dbReference type="PANTHER" id="PTHR19876:SF1">
    <property type="entry name" value="COATOMER SUBUNIT ALPHA"/>
    <property type="match status" value="1"/>
</dbReference>
<dbReference type="AlphaFoldDB" id="A0A673YLL8"/>
<dbReference type="Pfam" id="PF06957">
    <property type="entry name" value="COPI_C"/>
    <property type="match status" value="1"/>
</dbReference>
<dbReference type="InterPro" id="IPR015943">
    <property type="entry name" value="WD40/YVTN_repeat-like_dom_sf"/>
</dbReference>
<keyword evidence="7" id="KW-1185">Reference proteome</keyword>
<dbReference type="GO" id="GO:0006891">
    <property type="term" value="P:intra-Golgi vesicle-mediated transport"/>
    <property type="evidence" value="ECO:0007669"/>
    <property type="project" value="TreeGrafter"/>
</dbReference>
<sequence>MQCLRPLRHLGGPVVQFLKVKYTAFKTARLSFHPKRPWILASLHNGVIQLWDYRMCTLIDKFDEHDGPVRGIDFHKQQPLFVSGGDDYKIKVWNYKLRRCLFTLLGHLDYIRTTFFHHEYPWILSASDDQTIRIWNWQSRTCGFFEGAIAAKGKAGQMAADMDVDAPGGEGWGEDAELQLDEDGFMDAQDGLGEEGGATKEEGGGWEVEEDLDLPPELELPAGAGVGAEDGFFVPPTKGMSPTQLWCNNSQLPVDHVLAGSFETAMRLLHDQVGVVQFGPYKQLFMQTLSRGRTCYLGLPSLPCLRGNPQRNWKDCGAKQGLPAVGLRLSDLIARLQQCYQLTTAGRFEEAVERFRTILLSVPLLVVDNKQEIAEAQQLITICREYIVGLTMETERKKLPKDTLDQQKRLCEMAAYFTHCSLQPVHMVLVLRTALNLFFKLKNFKTAASFARRLLELGPKPEVAQQTRKILAACEKTLTDAHQLNYDPHNPFDLCAASYTPLYRGRPVEKCPLSGACYCPPYKGQVCRVTQVTEIGKDVIGLRVSPLQFR</sequence>
<dbReference type="GeneTree" id="ENSGT00940000155451"/>
<dbReference type="PANTHER" id="PTHR19876">
    <property type="entry name" value="COATOMER"/>
    <property type="match status" value="1"/>
</dbReference>
<comment type="subcellular location">
    <subcellularLocation>
        <location evidence="1">Cytoplasmic vesicle</location>
        <location evidence="1">COPI-coated vesicle membrane</location>
        <topology evidence="1">Peripheral membrane protein</topology>
        <orientation evidence="1">Cytoplasmic side</orientation>
    </subcellularLocation>
</comment>
<dbReference type="GO" id="GO:0006888">
    <property type="term" value="P:endoplasmic reticulum to Golgi vesicle-mediated transport"/>
    <property type="evidence" value="ECO:0007669"/>
    <property type="project" value="TreeGrafter"/>
</dbReference>
<feature type="repeat" description="WD" evidence="4">
    <location>
        <begin position="104"/>
        <end position="136"/>
    </location>
</feature>
<protein>
    <submittedName>
        <fullName evidence="6">COPI coat complex subunit alpha</fullName>
    </submittedName>
</protein>
<dbReference type="GO" id="GO:0006886">
    <property type="term" value="P:intracellular protein transport"/>
    <property type="evidence" value="ECO:0007669"/>
    <property type="project" value="InterPro"/>
</dbReference>
<evidence type="ECO:0000256" key="1">
    <source>
        <dbReference type="ARBA" id="ARBA00004347"/>
    </source>
</evidence>
<dbReference type="InterPro" id="IPR010714">
    <property type="entry name" value="Coatomer_asu_C"/>
</dbReference>
<dbReference type="InterPro" id="IPR036322">
    <property type="entry name" value="WD40_repeat_dom_sf"/>
</dbReference>
<keyword evidence="2 4" id="KW-0853">WD repeat</keyword>
<proteinExistence type="predicted"/>
<name>A0A673YLL8_SALTR</name>